<gene>
    <name evidence="3" type="ORF">G7Y89_g9875</name>
</gene>
<dbReference type="EMBL" id="JAAMPI010000835">
    <property type="protein sequence ID" value="KAF4628276.1"/>
    <property type="molecule type" value="Genomic_DNA"/>
</dbReference>
<evidence type="ECO:0008006" key="5">
    <source>
        <dbReference type="Google" id="ProtNLM"/>
    </source>
</evidence>
<sequence length="733" mass="79462">MWGRAGRSRMQERLKNQDNLWKRGFLEHEILNTKGGNVSRAIFLSNSVLEVREDSASSVPRLFRTIRPLNNTFIYGSNGYCSSSWSTAGCTTFRGGQYNQFSSMTRGTASPVSYPTDASPYPALNFITDNFTLSSNVTLGDFPIGIVQADWGEQGYFPQMAMGLGANSTVLNALKASGQIASRSWGMFWGRTGATPNTQLDGNMVLGGYDRAKVTGANHTQSLSNSKASCYTNMLVTITNMIVNFPNGTDASIFGGAQSTAITACIVPDYPVLMTLPTDPYMDTFEMLTNSNLPGRSFGLYYYGMLYGSGPDSTPFQGDLTFELDSGLTIRIPNDQLVVPNLSIDQQSGALIANSSTPELVINGIQQVNADDLPQLGRQFLSSAYVMVNQDSNQFTLWAANPTSKQDIVAVDTANSVVDEFCTADSVSGPSPVSGNSTASSAPQSTSTTDVASTSSKPSSAAIGGIAVGVIAVVAAIAGVIIWFMIRKKRSKGSPSELAASDGLMQGQDGMLSPAGNGVSQGVDVKPPMELDSSTDAGVDWDKSKEELYEFSRLETTEFYPTETYITKWLESDPVTSFMRRTRYRKPVYIITSIKVVTRAKVKSKNINSHGGQLGFEVDGTLLGGAPVNIEPNVEGKREDKEDMSWKESSDFVFAFRVRRIRVEKKTKETRHEDYRTGVALDTDAAQKEGQDVPFEPFALKMVNEVDMKEIGDKFDDVEVTDGDGIVVCAVPK</sequence>
<organism evidence="3 4">
    <name type="scientific">Cudoniella acicularis</name>
    <dbReference type="NCBI Taxonomy" id="354080"/>
    <lineage>
        <taxon>Eukaryota</taxon>
        <taxon>Fungi</taxon>
        <taxon>Dikarya</taxon>
        <taxon>Ascomycota</taxon>
        <taxon>Pezizomycotina</taxon>
        <taxon>Leotiomycetes</taxon>
        <taxon>Helotiales</taxon>
        <taxon>Tricladiaceae</taxon>
        <taxon>Cudoniella</taxon>
    </lineage>
</organism>
<dbReference type="SUPFAM" id="SSF50630">
    <property type="entry name" value="Acid proteases"/>
    <property type="match status" value="1"/>
</dbReference>
<proteinExistence type="predicted"/>
<dbReference type="Gene3D" id="2.40.70.10">
    <property type="entry name" value="Acid Proteases"/>
    <property type="match status" value="1"/>
</dbReference>
<dbReference type="Proteomes" id="UP000566819">
    <property type="component" value="Unassembled WGS sequence"/>
</dbReference>
<name>A0A8H4RFD9_9HELO</name>
<dbReference type="InterPro" id="IPR021109">
    <property type="entry name" value="Peptidase_aspartic_dom_sf"/>
</dbReference>
<keyword evidence="2" id="KW-0472">Membrane</keyword>
<evidence type="ECO:0000313" key="4">
    <source>
        <dbReference type="Proteomes" id="UP000566819"/>
    </source>
</evidence>
<evidence type="ECO:0000256" key="1">
    <source>
        <dbReference type="SAM" id="MobiDB-lite"/>
    </source>
</evidence>
<dbReference type="PANTHER" id="PTHR16861:SF4">
    <property type="entry name" value="SH3 DOMAIN PROTEIN (AFU_ORTHOLOGUE AFUA_1G13610)"/>
    <property type="match status" value="1"/>
</dbReference>
<keyword evidence="2" id="KW-0812">Transmembrane</keyword>
<reference evidence="3 4" key="1">
    <citation type="submission" date="2020-03" db="EMBL/GenBank/DDBJ databases">
        <title>Draft Genome Sequence of Cudoniella acicularis.</title>
        <authorList>
            <person name="Buettner E."/>
            <person name="Kellner H."/>
        </authorList>
    </citation>
    <scope>NUCLEOTIDE SEQUENCE [LARGE SCALE GENOMIC DNA]</scope>
    <source>
        <strain evidence="3 4">DSM 108380</strain>
    </source>
</reference>
<dbReference type="AlphaFoldDB" id="A0A8H4RFD9"/>
<feature type="transmembrane region" description="Helical" evidence="2">
    <location>
        <begin position="461"/>
        <end position="486"/>
    </location>
</feature>
<dbReference type="OrthoDB" id="5361565at2759"/>
<accession>A0A8H4RFD9</accession>
<keyword evidence="2" id="KW-1133">Transmembrane helix</keyword>
<protein>
    <recommendedName>
        <fullName evidence="5">Peptidase A1 domain-containing protein</fullName>
    </recommendedName>
</protein>
<evidence type="ECO:0000256" key="2">
    <source>
        <dbReference type="SAM" id="Phobius"/>
    </source>
</evidence>
<dbReference type="PANTHER" id="PTHR16861">
    <property type="entry name" value="GLYCOPROTEIN 38"/>
    <property type="match status" value="1"/>
</dbReference>
<keyword evidence="4" id="KW-1185">Reference proteome</keyword>
<evidence type="ECO:0000313" key="3">
    <source>
        <dbReference type="EMBL" id="KAF4628276.1"/>
    </source>
</evidence>
<feature type="region of interest" description="Disordered" evidence="1">
    <location>
        <begin position="426"/>
        <end position="457"/>
    </location>
</feature>
<comment type="caution">
    <text evidence="3">The sequence shown here is derived from an EMBL/GenBank/DDBJ whole genome shotgun (WGS) entry which is preliminary data.</text>
</comment>